<protein>
    <submittedName>
        <fullName evidence="3">Vacuolar sorting protein VPS33/slp1</fullName>
    </submittedName>
</protein>
<feature type="compositionally biased region" description="Polar residues" evidence="2">
    <location>
        <begin position="591"/>
        <end position="600"/>
    </location>
</feature>
<comment type="caution">
    <text evidence="3">The sequence shown here is derived from an EMBL/GenBank/DDBJ whole genome shotgun (WGS) entry which is preliminary data.</text>
</comment>
<dbReference type="GO" id="GO:0016192">
    <property type="term" value="P:vesicle-mediated transport"/>
    <property type="evidence" value="ECO:0007669"/>
    <property type="project" value="InterPro"/>
</dbReference>
<reference evidence="3" key="1">
    <citation type="submission" date="2020-05" db="EMBL/GenBank/DDBJ databases">
        <title>Phylogenomic resolution of chytrid fungi.</title>
        <authorList>
            <person name="Stajich J.E."/>
            <person name="Amses K."/>
            <person name="Simmons R."/>
            <person name="Seto K."/>
            <person name="Myers J."/>
            <person name="Bonds A."/>
            <person name="Quandt C.A."/>
            <person name="Barry K."/>
            <person name="Liu P."/>
            <person name="Grigoriev I."/>
            <person name="Longcore J.E."/>
            <person name="James T.Y."/>
        </authorList>
    </citation>
    <scope>NUCLEOTIDE SEQUENCE</scope>
    <source>
        <strain evidence="3">JEL0379</strain>
    </source>
</reference>
<dbReference type="SUPFAM" id="SSF56815">
    <property type="entry name" value="Sec1/munc18-like (SM) proteins"/>
    <property type="match status" value="1"/>
</dbReference>
<dbReference type="Gene3D" id="1.25.40.60">
    <property type="match status" value="1"/>
</dbReference>
<feature type="compositionally biased region" description="Low complexity" evidence="2">
    <location>
        <begin position="612"/>
        <end position="628"/>
    </location>
</feature>
<dbReference type="Proteomes" id="UP001212152">
    <property type="component" value="Unassembled WGS sequence"/>
</dbReference>
<gene>
    <name evidence="3" type="primary">SEC1_2</name>
    <name evidence="3" type="ORF">HDU87_002901</name>
</gene>
<feature type="compositionally biased region" description="Low complexity" evidence="2">
    <location>
        <begin position="702"/>
        <end position="720"/>
    </location>
</feature>
<dbReference type="PIRSF" id="PIRSF005715">
    <property type="entry name" value="VPS45_Sec1"/>
    <property type="match status" value="1"/>
</dbReference>
<sequence>MTSLKEIMKKRILNDMIQSVQPANRWKIIVVDPKSVKILKNACRMHDILEENVTLVEDITRKRQPYPTKEAIYFISPTESSVQRLIDDFPPTPTDKKEAKKAAEMGPRMYAVGHVYFTSALSDALFNKIKASAATAHIKALKEMNVDFIVQESQVFTLDQPSSALALYSPLRDGARQAEILVIAKKIASTLATLGDYPYIRYYASPTPSVPQIPMLVAQAVQRELDDLARQDSDFPPPSPYKRSVLIITDRTLDMMSPILHEFTYQAMMNDLLVLEGGRYVYKAEPGESTAPDLDSNKNNVTASLDENDPIWMLIRHWHYADAVDYIRNTFNKFLTENHAASSAMQREGGGSPTDAGGIESIKAMKDTLSSLPQFQDMKSKFSAHINICQECKTMFERRQLDLVAAVEQDLATGETSKGRAIKFSQTMVDMVPALDSPNVTSADKLRLLMLYIIAQNGIDDEERRRLLGYAKLSLEESQAITNLSYWGVRMGKEKGEKDQKGKYAYHVHGKKRKAGEAEPAYDLSRWNPVLKSVLEDQLTGQLDTTLFPWLTEPAPDSPRSNHPVAASSSARAASQPSHNKHGLAPPDPQFPSSLRTTRPSWAARKRPKANSESSSSPTSASSSTPTPDAQAGDIRKNGARIIVFALGGVTYSELRIIYAIRAAFQRDVLLGSTHIAPPAQWIEFLKQMGKADVPTGDESEAASPGVSTPASASSASASALKRSETSGSIGKKKGLRGMFGKKDKEEKS</sequence>
<feature type="compositionally biased region" description="Low complexity" evidence="2">
    <location>
        <begin position="566"/>
        <end position="578"/>
    </location>
</feature>
<proteinExistence type="inferred from homology"/>
<dbReference type="InterPro" id="IPR027482">
    <property type="entry name" value="Sec1-like_dom2"/>
</dbReference>
<comment type="similarity">
    <text evidence="1">Belongs to the STXBP/unc-18/SEC1 family.</text>
</comment>
<keyword evidence="4" id="KW-1185">Reference proteome</keyword>
<dbReference type="InterPro" id="IPR036045">
    <property type="entry name" value="Sec1-like_sf"/>
</dbReference>
<name>A0AAD5TKQ0_9FUNG</name>
<dbReference type="Gene3D" id="3.40.50.2060">
    <property type="match status" value="1"/>
</dbReference>
<dbReference type="InterPro" id="IPR043154">
    <property type="entry name" value="Sec-1-like_dom1"/>
</dbReference>
<dbReference type="Gene3D" id="3.90.830.10">
    <property type="entry name" value="Syntaxin Binding Protein 1, Chain A, domain 2"/>
    <property type="match status" value="1"/>
</dbReference>
<dbReference type="PANTHER" id="PTHR11679">
    <property type="entry name" value="VESICLE PROTEIN SORTING-ASSOCIATED"/>
    <property type="match status" value="1"/>
</dbReference>
<dbReference type="Pfam" id="PF00995">
    <property type="entry name" value="Sec1"/>
    <property type="match status" value="1"/>
</dbReference>
<evidence type="ECO:0000313" key="4">
    <source>
        <dbReference type="Proteomes" id="UP001212152"/>
    </source>
</evidence>
<dbReference type="EMBL" id="JADGJQ010000021">
    <property type="protein sequence ID" value="KAJ3179292.1"/>
    <property type="molecule type" value="Genomic_DNA"/>
</dbReference>
<dbReference type="InterPro" id="IPR001619">
    <property type="entry name" value="Sec1-like"/>
</dbReference>
<feature type="region of interest" description="Disordered" evidence="2">
    <location>
        <begin position="550"/>
        <end position="633"/>
    </location>
</feature>
<accession>A0AAD5TKQ0</accession>
<dbReference type="InterPro" id="IPR043127">
    <property type="entry name" value="Sec-1-like_dom3a"/>
</dbReference>
<evidence type="ECO:0000256" key="2">
    <source>
        <dbReference type="SAM" id="MobiDB-lite"/>
    </source>
</evidence>
<evidence type="ECO:0000256" key="1">
    <source>
        <dbReference type="ARBA" id="ARBA00009884"/>
    </source>
</evidence>
<dbReference type="AlphaFoldDB" id="A0AAD5TKQ0"/>
<organism evidence="3 4">
    <name type="scientific">Geranomyces variabilis</name>
    <dbReference type="NCBI Taxonomy" id="109894"/>
    <lineage>
        <taxon>Eukaryota</taxon>
        <taxon>Fungi</taxon>
        <taxon>Fungi incertae sedis</taxon>
        <taxon>Chytridiomycota</taxon>
        <taxon>Chytridiomycota incertae sedis</taxon>
        <taxon>Chytridiomycetes</taxon>
        <taxon>Spizellomycetales</taxon>
        <taxon>Powellomycetaceae</taxon>
        <taxon>Geranomyces</taxon>
    </lineage>
</organism>
<dbReference type="Gene3D" id="3.40.50.1910">
    <property type="match status" value="1"/>
</dbReference>
<feature type="region of interest" description="Disordered" evidence="2">
    <location>
        <begin position="693"/>
        <end position="749"/>
    </location>
</feature>
<evidence type="ECO:0000313" key="3">
    <source>
        <dbReference type="EMBL" id="KAJ3179292.1"/>
    </source>
</evidence>